<keyword evidence="3" id="KW-1185">Reference proteome</keyword>
<evidence type="ECO:0000313" key="3">
    <source>
        <dbReference type="Proteomes" id="UP000193144"/>
    </source>
</evidence>
<feature type="compositionally biased region" description="Basic and acidic residues" evidence="1">
    <location>
        <begin position="49"/>
        <end position="58"/>
    </location>
</feature>
<reference evidence="2 3" key="1">
    <citation type="submission" date="2016-07" db="EMBL/GenBank/DDBJ databases">
        <title>Pervasive Adenine N6-methylation of Active Genes in Fungi.</title>
        <authorList>
            <consortium name="DOE Joint Genome Institute"/>
            <person name="Mondo S.J."/>
            <person name="Dannebaum R.O."/>
            <person name="Kuo R.C."/>
            <person name="Labutti K."/>
            <person name="Haridas S."/>
            <person name="Kuo A."/>
            <person name="Salamov A."/>
            <person name="Ahrendt S.R."/>
            <person name="Lipzen A."/>
            <person name="Sullivan W."/>
            <person name="Andreopoulos W.B."/>
            <person name="Clum A."/>
            <person name="Lindquist E."/>
            <person name="Daum C."/>
            <person name="Ramamoorthy G.K."/>
            <person name="Gryganskyi A."/>
            <person name="Culley D."/>
            <person name="Magnuson J.K."/>
            <person name="James T.Y."/>
            <person name="O'Malley M.A."/>
            <person name="Stajich J.E."/>
            <person name="Spatafora J.W."/>
            <person name="Visel A."/>
            <person name="Grigoriev I.V."/>
        </authorList>
    </citation>
    <scope>NUCLEOTIDE SEQUENCE [LARGE SCALE GENOMIC DNA]</scope>
    <source>
        <strain evidence="2 3">CBS 115471</strain>
    </source>
</reference>
<feature type="compositionally biased region" description="Low complexity" evidence="1">
    <location>
        <begin position="154"/>
        <end position="168"/>
    </location>
</feature>
<sequence>MGRSSKPVIISRPFDARHVAGVGIPGTTNPLGVQRAFTASETDTTDTTTDGKKMEAKPKRSNTIASSFARPSLRLKTSLSRLARSASNPPDANTAQRRRERESSRPARVEEDARGDGERQVQRDHRPSTSRGPRAAASDERHPQHQSQRESSRGRQSSRPSHSSLNSHPLPPPSRPKRADSGTAIDFSDVPEGARPLGFREIIAVRSFKDRMMLYKRTREYWAYADHGLEEWVGRASARV</sequence>
<proteinExistence type="predicted"/>
<evidence type="ECO:0000256" key="1">
    <source>
        <dbReference type="SAM" id="MobiDB-lite"/>
    </source>
</evidence>
<dbReference type="OrthoDB" id="5151921at2759"/>
<feature type="compositionally biased region" description="Polar residues" evidence="1">
    <location>
        <begin position="75"/>
        <end position="95"/>
    </location>
</feature>
<gene>
    <name evidence="2" type="ORF">BCR34DRAFT_584693</name>
</gene>
<accession>A0A1Y2A0Q8</accession>
<feature type="compositionally biased region" description="Polar residues" evidence="1">
    <location>
        <begin position="26"/>
        <end position="41"/>
    </location>
</feature>
<feature type="region of interest" description="Disordered" evidence="1">
    <location>
        <begin position="21"/>
        <end position="193"/>
    </location>
</feature>
<feature type="compositionally biased region" description="Basic and acidic residues" evidence="1">
    <location>
        <begin position="137"/>
        <end position="153"/>
    </location>
</feature>
<dbReference type="EMBL" id="MCFA01000021">
    <property type="protein sequence ID" value="ORY15990.1"/>
    <property type="molecule type" value="Genomic_DNA"/>
</dbReference>
<name>A0A1Y2A0Q8_9PLEO</name>
<dbReference type="Proteomes" id="UP000193144">
    <property type="component" value="Unassembled WGS sequence"/>
</dbReference>
<protein>
    <submittedName>
        <fullName evidence="2">Uncharacterized protein</fullName>
    </submittedName>
</protein>
<organism evidence="2 3">
    <name type="scientific">Clohesyomyces aquaticus</name>
    <dbReference type="NCBI Taxonomy" id="1231657"/>
    <lineage>
        <taxon>Eukaryota</taxon>
        <taxon>Fungi</taxon>
        <taxon>Dikarya</taxon>
        <taxon>Ascomycota</taxon>
        <taxon>Pezizomycotina</taxon>
        <taxon>Dothideomycetes</taxon>
        <taxon>Pleosporomycetidae</taxon>
        <taxon>Pleosporales</taxon>
        <taxon>Lindgomycetaceae</taxon>
        <taxon>Clohesyomyces</taxon>
    </lineage>
</organism>
<comment type="caution">
    <text evidence="2">The sequence shown here is derived from an EMBL/GenBank/DDBJ whole genome shotgun (WGS) entry which is preliminary data.</text>
</comment>
<dbReference type="AlphaFoldDB" id="A0A1Y2A0Q8"/>
<evidence type="ECO:0000313" key="2">
    <source>
        <dbReference type="EMBL" id="ORY15990.1"/>
    </source>
</evidence>
<feature type="compositionally biased region" description="Basic and acidic residues" evidence="1">
    <location>
        <begin position="97"/>
        <end position="127"/>
    </location>
</feature>